<comment type="caution">
    <text evidence="7">The sequence shown here is derived from an EMBL/GenBank/DDBJ whole genome shotgun (WGS) entry which is preliminary data.</text>
</comment>
<dbReference type="Pfam" id="PF04932">
    <property type="entry name" value="Wzy_C"/>
    <property type="match status" value="1"/>
</dbReference>
<evidence type="ECO:0000313" key="7">
    <source>
        <dbReference type="EMBL" id="MSS81611.1"/>
    </source>
</evidence>
<dbReference type="InterPro" id="IPR051533">
    <property type="entry name" value="WaaL-like"/>
</dbReference>
<organism evidence="7 8">
    <name type="scientific">Acidaminococcus fermentans</name>
    <dbReference type="NCBI Taxonomy" id="905"/>
    <lineage>
        <taxon>Bacteria</taxon>
        <taxon>Bacillati</taxon>
        <taxon>Bacillota</taxon>
        <taxon>Negativicutes</taxon>
        <taxon>Acidaminococcales</taxon>
        <taxon>Acidaminococcaceae</taxon>
        <taxon>Acidaminococcus</taxon>
    </lineage>
</organism>
<dbReference type="Proteomes" id="UP000441455">
    <property type="component" value="Unassembled WGS sequence"/>
</dbReference>
<evidence type="ECO:0000256" key="2">
    <source>
        <dbReference type="ARBA" id="ARBA00022692"/>
    </source>
</evidence>
<dbReference type="GO" id="GO:0016020">
    <property type="term" value="C:membrane"/>
    <property type="evidence" value="ECO:0007669"/>
    <property type="project" value="UniProtKB-SubCell"/>
</dbReference>
<sequence>MISDNRLQWLLMAATNLYLFFLCSTKWNAGYSISLGLVVVVMLIYWKRKKKIAIPVHKVWLLCYGLFMGLIFLAAVASGKTVVIKSAMNFIFYTIPFWVLVMALQYKEKPIRAYAQWGLWGGSLVLCGVAFYQHVLQNFPARLQGPFPNPNNFALALECLLPFQGWLLWDTWKGEKTAKWEWLGIIPFACSIVALWMTRSRGGIAGAFAGMAIVIVYHWIIKRKWSAKKQIAIFLLFLTSMGICTAFGTVNLARRKYDGERVLLWKSSYSMWLDHPVIGVGFGQWSKIYKAKYILPEAKEPDLPVPHNNFMTFLSTAGLLGGVGYFCFAAGTLLLMMRAIQLHSEEYVCYAVLWLCLANLIHGMVDNTLYSKSTMRLYFAMWGIGCSIQTSSKGKADYRTIK</sequence>
<dbReference type="AlphaFoldDB" id="A0A6N7VWY8"/>
<keyword evidence="3 5" id="KW-1133">Transmembrane helix</keyword>
<evidence type="ECO:0000256" key="5">
    <source>
        <dbReference type="SAM" id="Phobius"/>
    </source>
</evidence>
<feature type="transmembrane region" description="Helical" evidence="5">
    <location>
        <begin position="347"/>
        <end position="365"/>
    </location>
</feature>
<feature type="transmembrane region" description="Helical" evidence="5">
    <location>
        <begin position="59"/>
        <end position="78"/>
    </location>
</feature>
<feature type="transmembrane region" description="Helical" evidence="5">
    <location>
        <begin position="29"/>
        <end position="47"/>
    </location>
</feature>
<keyword evidence="4 5" id="KW-0472">Membrane</keyword>
<accession>A0A6N7VWY8</accession>
<feature type="domain" description="O-antigen ligase-related" evidence="6">
    <location>
        <begin position="188"/>
        <end position="326"/>
    </location>
</feature>
<dbReference type="InterPro" id="IPR007016">
    <property type="entry name" value="O-antigen_ligase-rel_domated"/>
</dbReference>
<proteinExistence type="predicted"/>
<gene>
    <name evidence="7" type="ORF">FX155_03170</name>
</gene>
<dbReference type="GO" id="GO:0016874">
    <property type="term" value="F:ligase activity"/>
    <property type="evidence" value="ECO:0007669"/>
    <property type="project" value="UniProtKB-KW"/>
</dbReference>
<keyword evidence="2 5" id="KW-0812">Transmembrane</keyword>
<feature type="transmembrane region" description="Helical" evidence="5">
    <location>
        <begin position="204"/>
        <end position="221"/>
    </location>
</feature>
<evidence type="ECO:0000313" key="8">
    <source>
        <dbReference type="Proteomes" id="UP000441455"/>
    </source>
</evidence>
<evidence type="ECO:0000256" key="1">
    <source>
        <dbReference type="ARBA" id="ARBA00004141"/>
    </source>
</evidence>
<evidence type="ECO:0000256" key="3">
    <source>
        <dbReference type="ARBA" id="ARBA00022989"/>
    </source>
</evidence>
<reference evidence="7 8" key="1">
    <citation type="submission" date="2019-08" db="EMBL/GenBank/DDBJ databases">
        <title>In-depth cultivation of the pig gut microbiome towards novel bacterial diversity and tailored functional studies.</title>
        <authorList>
            <person name="Wylensek D."/>
            <person name="Hitch T.C.A."/>
            <person name="Clavel T."/>
        </authorList>
    </citation>
    <scope>NUCLEOTIDE SEQUENCE [LARGE SCALE GENOMIC DNA]</scope>
    <source>
        <strain evidence="7 8">WCA-389-WT-5B</strain>
    </source>
</reference>
<dbReference type="OrthoDB" id="9806320at2"/>
<feature type="transmembrane region" description="Helical" evidence="5">
    <location>
        <begin position="310"/>
        <end position="335"/>
    </location>
</feature>
<feature type="transmembrane region" description="Helical" evidence="5">
    <location>
        <begin position="113"/>
        <end position="132"/>
    </location>
</feature>
<feature type="transmembrane region" description="Helical" evidence="5">
    <location>
        <begin position="7"/>
        <end position="23"/>
    </location>
</feature>
<name>A0A6N7VWY8_ACIFE</name>
<protein>
    <submittedName>
        <fullName evidence="7">O-antigen ligase family protein</fullName>
    </submittedName>
</protein>
<dbReference type="PANTHER" id="PTHR37422:SF13">
    <property type="entry name" value="LIPOPOLYSACCHARIDE BIOSYNTHESIS PROTEIN PA4999-RELATED"/>
    <property type="match status" value="1"/>
</dbReference>
<feature type="transmembrane region" description="Helical" evidence="5">
    <location>
        <begin position="233"/>
        <end position="253"/>
    </location>
</feature>
<keyword evidence="7" id="KW-0436">Ligase</keyword>
<feature type="transmembrane region" description="Helical" evidence="5">
    <location>
        <begin position="181"/>
        <end position="198"/>
    </location>
</feature>
<dbReference type="EMBL" id="VULN01000003">
    <property type="protein sequence ID" value="MSS81611.1"/>
    <property type="molecule type" value="Genomic_DNA"/>
</dbReference>
<evidence type="ECO:0000256" key="4">
    <source>
        <dbReference type="ARBA" id="ARBA00023136"/>
    </source>
</evidence>
<dbReference type="PANTHER" id="PTHR37422">
    <property type="entry name" value="TEICHURONIC ACID BIOSYNTHESIS PROTEIN TUAE"/>
    <property type="match status" value="1"/>
</dbReference>
<feature type="transmembrane region" description="Helical" evidence="5">
    <location>
        <begin position="90"/>
        <end position="106"/>
    </location>
</feature>
<dbReference type="RefSeq" id="WP_154487757.1">
    <property type="nucleotide sequence ID" value="NZ_VULN01000003.1"/>
</dbReference>
<comment type="subcellular location">
    <subcellularLocation>
        <location evidence="1">Membrane</location>
        <topology evidence="1">Multi-pass membrane protein</topology>
    </subcellularLocation>
</comment>
<evidence type="ECO:0000259" key="6">
    <source>
        <dbReference type="Pfam" id="PF04932"/>
    </source>
</evidence>